<evidence type="ECO:0000313" key="2">
    <source>
        <dbReference type="EMBL" id="MCY6960099.1"/>
    </source>
</evidence>
<dbReference type="Pfam" id="PF00561">
    <property type="entry name" value="Abhydrolase_1"/>
    <property type="match status" value="1"/>
</dbReference>
<evidence type="ECO:0000313" key="3">
    <source>
        <dbReference type="Proteomes" id="UP001144612"/>
    </source>
</evidence>
<name>A0ABT4DCR0_9CLOT</name>
<dbReference type="PANTHER" id="PTHR43798">
    <property type="entry name" value="MONOACYLGLYCEROL LIPASE"/>
    <property type="match status" value="1"/>
</dbReference>
<dbReference type="Proteomes" id="UP001144612">
    <property type="component" value="Unassembled WGS sequence"/>
</dbReference>
<dbReference type="EMBL" id="JAPQFJ010000020">
    <property type="protein sequence ID" value="MCY6960099.1"/>
    <property type="molecule type" value="Genomic_DNA"/>
</dbReference>
<proteinExistence type="predicted"/>
<dbReference type="RefSeq" id="WP_268062536.1">
    <property type="nucleotide sequence ID" value="NZ_JAPQFJ010000020.1"/>
</dbReference>
<dbReference type="GO" id="GO:0016787">
    <property type="term" value="F:hydrolase activity"/>
    <property type="evidence" value="ECO:0007669"/>
    <property type="project" value="UniProtKB-KW"/>
</dbReference>
<evidence type="ECO:0000259" key="1">
    <source>
        <dbReference type="Pfam" id="PF00561"/>
    </source>
</evidence>
<dbReference type="InterPro" id="IPR050266">
    <property type="entry name" value="AB_hydrolase_sf"/>
</dbReference>
<gene>
    <name evidence="2" type="ORF">OW729_15875</name>
</gene>
<feature type="domain" description="AB hydrolase-1" evidence="1">
    <location>
        <begin position="21"/>
        <end position="148"/>
    </location>
</feature>
<reference evidence="2" key="1">
    <citation type="submission" date="2022-12" db="EMBL/GenBank/DDBJ databases">
        <title>Clostridium sp. nov., isolated from industrial wastewater.</title>
        <authorList>
            <person name="Jiayan W."/>
        </authorList>
    </citation>
    <scope>NUCLEOTIDE SEQUENCE</scope>
    <source>
        <strain evidence="2">ZC22-4</strain>
    </source>
</reference>
<organism evidence="2 3">
    <name type="scientific">Clostridium brassicae</name>
    <dbReference type="NCBI Taxonomy" id="2999072"/>
    <lineage>
        <taxon>Bacteria</taxon>
        <taxon>Bacillati</taxon>
        <taxon>Bacillota</taxon>
        <taxon>Clostridia</taxon>
        <taxon>Eubacteriales</taxon>
        <taxon>Clostridiaceae</taxon>
        <taxon>Clostridium</taxon>
    </lineage>
</organism>
<dbReference type="InterPro" id="IPR029058">
    <property type="entry name" value="AB_hydrolase_fold"/>
</dbReference>
<comment type="caution">
    <text evidence="2">The sequence shown here is derived from an EMBL/GenBank/DDBJ whole genome shotgun (WGS) entry which is preliminary data.</text>
</comment>
<sequence>MAYFKYKERNVYYEEIGAGEPLLLLHGNTASSKMFQSVINLYQTRYKIVLIDFLGQGQSERIDKFPVDLWFDEAMQVIALLENLKYKKVKIIGSSGGALVALNVALERPDLVKCVVADSFEGEIANAQFTNKLQEQREMSKQDKGARLFYSFCHGEDWEQVVDNDTNAVCEHAIKVKKFFHKSLKLLNTKALLIASKKDEFIGSICENTYSKILEQINDGQMYLFNDGGHPVMISNPKKVAQVIMEFLDE</sequence>
<keyword evidence="3" id="KW-1185">Reference proteome</keyword>
<accession>A0ABT4DCR0</accession>
<dbReference type="PANTHER" id="PTHR43798:SF33">
    <property type="entry name" value="HYDROLASE, PUTATIVE (AFU_ORTHOLOGUE AFUA_2G14860)-RELATED"/>
    <property type="match status" value="1"/>
</dbReference>
<protein>
    <submittedName>
        <fullName evidence="2">Alpha/beta hydrolase</fullName>
    </submittedName>
</protein>
<dbReference type="InterPro" id="IPR000073">
    <property type="entry name" value="AB_hydrolase_1"/>
</dbReference>
<keyword evidence="2" id="KW-0378">Hydrolase</keyword>
<dbReference type="SUPFAM" id="SSF53474">
    <property type="entry name" value="alpha/beta-Hydrolases"/>
    <property type="match status" value="1"/>
</dbReference>
<dbReference type="Gene3D" id="3.40.50.1820">
    <property type="entry name" value="alpha/beta hydrolase"/>
    <property type="match status" value="1"/>
</dbReference>